<dbReference type="InterPro" id="IPR052343">
    <property type="entry name" value="Retrotransposon-Effector_Assoc"/>
</dbReference>
<evidence type="ECO:0000313" key="3">
    <source>
        <dbReference type="EMBL" id="GJU10751.1"/>
    </source>
</evidence>
<dbReference type="SUPFAM" id="SSF56672">
    <property type="entry name" value="DNA/RNA polymerases"/>
    <property type="match status" value="1"/>
</dbReference>
<dbReference type="InterPro" id="IPR043502">
    <property type="entry name" value="DNA/RNA_pol_sf"/>
</dbReference>
<dbReference type="CDD" id="cd01650">
    <property type="entry name" value="RT_nLTR_like"/>
    <property type="match status" value="1"/>
</dbReference>
<comment type="caution">
    <text evidence="3">The sequence shown here is derived from an EMBL/GenBank/DDBJ whole genome shotgun (WGS) entry which is preliminary data.</text>
</comment>
<feature type="region of interest" description="Disordered" evidence="1">
    <location>
        <begin position="1"/>
        <end position="54"/>
    </location>
</feature>
<evidence type="ECO:0000313" key="4">
    <source>
        <dbReference type="Proteomes" id="UP001151760"/>
    </source>
</evidence>
<dbReference type="Pfam" id="PF00078">
    <property type="entry name" value="RVT_1"/>
    <property type="match status" value="1"/>
</dbReference>
<feature type="domain" description="Reverse transcriptase" evidence="2">
    <location>
        <begin position="601"/>
        <end position="863"/>
    </location>
</feature>
<protein>
    <submittedName>
        <fullName evidence="3">Ribonuclease H</fullName>
    </submittedName>
</protein>
<feature type="compositionally biased region" description="Basic and acidic residues" evidence="1">
    <location>
        <begin position="10"/>
        <end position="24"/>
    </location>
</feature>
<dbReference type="InterPro" id="IPR000477">
    <property type="entry name" value="RT_dom"/>
</dbReference>
<feature type="compositionally biased region" description="Polar residues" evidence="1">
    <location>
        <begin position="39"/>
        <end position="54"/>
    </location>
</feature>
<sequence>MNVHNRRVERKNSEGKSGNSHDHFILPTTSSCSRERNSITHNTNEGKSTDGNNMELSQINESSKQKLDEEEEGVSGVTKNCNPISTLNIMGQKELKTSNGDGLELDTGRNLECSLNKSIKAQADVENTILSKSWKRCTREETHSKSTSGTRSISIVGKRSFEELDNGDQMDVDIGLGNPWTSQHMCSLVNDHNPTIMFLMETRLHGSEGKEAAIAQGCWLFVRLVASMSASGVKFTWSNCRRGNANGKKRLDKFLTNSHWFDMHQNALFENLARIASDHSPIICRISPMGGIMDGEGMAVGGGGGWELLGDDGELIWGVGGVWEWGVGEGGWWEGAGICRMGRRGVEGWWGVRGGRGEGKWNGGVWRGGRVGREVIWRRDVVEGCGEVGGRGGRGDLVMGCKDCLGVGDRRCGGVGGVNGWGRGGELGGGGVGVMGLNWEGGGVGNGWGRGGMRGGVGEGWLLGLEWVWGGIGGDGERGLEEGWGEGGWGGGRSGWEGWAVWEWGLGGWMLGGMVEAGVEEGVGGVVFGEGVDGVGGVRGGGGLFDGEGWWRGWGMVDGGEWRKFGWVAVEGKEAAIAQGCWLFVRLVASMSASGVKFTWSNCRRGVLPRNNNKTLVTLIPKFSKPESLKDLHPISLCNVLYKIILKVLVSRIKPILPNIIQENQSAFVSDRVITDNAIIAFEVFHWLKKKKDGRKGALALKIDMSKAYDRVEWPFIQVVISKFGFPSHFSNLIVACDSLVSLSFNINGQVSGHVTPTRGLRQGDSISPYIFVMCTEVLSFMIRKSVMESHIHGVKDCRGAPEISHLFLADDNIFFTRSSVEERMPFVIGRSKKVGFQDILDKIKKKLGGWKEKTVSIAGKEVLIKSVAQTMPMYIMNIFLLPGNLIDDIHKSLNVYWWGDGVKENPIRWCKWERMCVSKFRGGLGFRHLGLFNRALLAKQIGYRPSYIWRSFLSVKDIVHKGCKWNIGNSRSVNIWNDFWVDEHRSLGPKPNNCDVDQVRDLLNIEGDGWSHELLSSLFPHDIATKIASFFVSKSRNDVLYWHNNLGGRFSCKSAYLLALEADEDMDRITISNDLIEFWRVV</sequence>
<keyword evidence="4" id="KW-1185">Reference proteome</keyword>
<name>A0ABQ5JDX8_9ASTR</name>
<dbReference type="PANTHER" id="PTHR46890">
    <property type="entry name" value="NON-LTR RETROLELEMENT REVERSE TRANSCRIPTASE-LIKE PROTEIN-RELATED"/>
    <property type="match status" value="1"/>
</dbReference>
<dbReference type="PANTHER" id="PTHR46890:SF48">
    <property type="entry name" value="RNA-DIRECTED DNA POLYMERASE"/>
    <property type="match status" value="1"/>
</dbReference>
<dbReference type="PROSITE" id="PS50878">
    <property type="entry name" value="RT_POL"/>
    <property type="match status" value="1"/>
</dbReference>
<proteinExistence type="predicted"/>
<organism evidence="3 4">
    <name type="scientific">Tanacetum coccineum</name>
    <dbReference type="NCBI Taxonomy" id="301880"/>
    <lineage>
        <taxon>Eukaryota</taxon>
        <taxon>Viridiplantae</taxon>
        <taxon>Streptophyta</taxon>
        <taxon>Embryophyta</taxon>
        <taxon>Tracheophyta</taxon>
        <taxon>Spermatophyta</taxon>
        <taxon>Magnoliopsida</taxon>
        <taxon>eudicotyledons</taxon>
        <taxon>Gunneridae</taxon>
        <taxon>Pentapetalae</taxon>
        <taxon>asterids</taxon>
        <taxon>campanulids</taxon>
        <taxon>Asterales</taxon>
        <taxon>Asteraceae</taxon>
        <taxon>Asteroideae</taxon>
        <taxon>Anthemideae</taxon>
        <taxon>Anthemidinae</taxon>
        <taxon>Tanacetum</taxon>
    </lineage>
</organism>
<dbReference type="SUPFAM" id="SSF56219">
    <property type="entry name" value="DNase I-like"/>
    <property type="match status" value="1"/>
</dbReference>
<reference evidence="3" key="2">
    <citation type="submission" date="2022-01" db="EMBL/GenBank/DDBJ databases">
        <authorList>
            <person name="Yamashiro T."/>
            <person name="Shiraishi A."/>
            <person name="Satake H."/>
            <person name="Nakayama K."/>
        </authorList>
    </citation>
    <scope>NUCLEOTIDE SEQUENCE</scope>
</reference>
<dbReference type="Proteomes" id="UP001151760">
    <property type="component" value="Unassembled WGS sequence"/>
</dbReference>
<evidence type="ECO:0000259" key="2">
    <source>
        <dbReference type="PROSITE" id="PS50878"/>
    </source>
</evidence>
<dbReference type="EMBL" id="BQNB010021857">
    <property type="protein sequence ID" value="GJU10751.1"/>
    <property type="molecule type" value="Genomic_DNA"/>
</dbReference>
<reference evidence="3" key="1">
    <citation type="journal article" date="2022" name="Int. J. Mol. Sci.">
        <title>Draft Genome of Tanacetum Coccineum: Genomic Comparison of Closely Related Tanacetum-Family Plants.</title>
        <authorList>
            <person name="Yamashiro T."/>
            <person name="Shiraishi A."/>
            <person name="Nakayama K."/>
            <person name="Satake H."/>
        </authorList>
    </citation>
    <scope>NUCLEOTIDE SEQUENCE</scope>
</reference>
<evidence type="ECO:0000256" key="1">
    <source>
        <dbReference type="SAM" id="MobiDB-lite"/>
    </source>
</evidence>
<gene>
    <name evidence="3" type="ORF">Tco_1133147</name>
</gene>
<dbReference type="InterPro" id="IPR036691">
    <property type="entry name" value="Endo/exonu/phosph_ase_sf"/>
</dbReference>
<accession>A0ABQ5JDX8</accession>